<dbReference type="EMBL" id="MT142805">
    <property type="protein sequence ID" value="QJA88821.1"/>
    <property type="molecule type" value="Genomic_DNA"/>
</dbReference>
<organism evidence="1">
    <name type="scientific">viral metagenome</name>
    <dbReference type="NCBI Taxonomy" id="1070528"/>
    <lineage>
        <taxon>unclassified sequences</taxon>
        <taxon>metagenomes</taxon>
        <taxon>organismal metagenomes</taxon>
    </lineage>
</organism>
<reference evidence="1" key="1">
    <citation type="submission" date="2020-03" db="EMBL/GenBank/DDBJ databases">
        <title>The deep terrestrial virosphere.</title>
        <authorList>
            <person name="Holmfeldt K."/>
            <person name="Nilsson E."/>
            <person name="Simone D."/>
            <person name="Lopez-Fernandez M."/>
            <person name="Wu X."/>
            <person name="de Brujin I."/>
            <person name="Lundin D."/>
            <person name="Andersson A."/>
            <person name="Bertilsson S."/>
            <person name="Dopson M."/>
        </authorList>
    </citation>
    <scope>NUCLEOTIDE SEQUENCE</scope>
    <source>
        <strain evidence="1">MM415B02682</strain>
    </source>
</reference>
<gene>
    <name evidence="1" type="ORF">MM415B02682_0019</name>
</gene>
<evidence type="ECO:0000313" key="1">
    <source>
        <dbReference type="EMBL" id="QJA88821.1"/>
    </source>
</evidence>
<dbReference type="AlphaFoldDB" id="A0A6M3L5N9"/>
<accession>A0A6M3L5N9</accession>
<protein>
    <submittedName>
        <fullName evidence="1">Uncharacterized protein</fullName>
    </submittedName>
</protein>
<name>A0A6M3L5N9_9ZZZZ</name>
<proteinExistence type="predicted"/>
<sequence length="93" mass="10718">MDWKKQLRQVKVLLPKDVKATKRKEAGELTFRVGMKVHFVLSNKYRKGNSIVGTKVGKIVNVFLRRRLLAIKSNNNELLISFESVVREHPSSL</sequence>